<comment type="caution">
    <text evidence="14">The sequence shown here is derived from an EMBL/GenBank/DDBJ whole genome shotgun (WGS) entry which is preliminary data.</text>
</comment>
<dbReference type="UniPathway" id="UPA00159">
    <property type="reaction ID" value="UER00277"/>
</dbReference>
<dbReference type="OMA" id="QICVIEX"/>
<keyword evidence="5 9" id="KW-0067">ATP-binding</keyword>
<evidence type="ECO:0000256" key="9">
    <source>
        <dbReference type="RuleBase" id="RU810713"/>
    </source>
</evidence>
<evidence type="ECO:0000256" key="10">
    <source>
        <dbReference type="SAM" id="MobiDB-lite"/>
    </source>
</evidence>
<keyword evidence="11" id="KW-0812">Transmembrane</keyword>
<dbReference type="EC" id="6.3.4.2" evidence="9"/>
<evidence type="ECO:0000256" key="7">
    <source>
        <dbReference type="ARBA" id="ARBA00022975"/>
    </source>
</evidence>
<keyword evidence="15" id="KW-1185">Reference proteome</keyword>
<dbReference type="AlphaFoldDB" id="X6MUY4"/>
<dbReference type="InterPro" id="IPR029062">
    <property type="entry name" value="Class_I_gatase-like"/>
</dbReference>
<dbReference type="Proteomes" id="UP000023152">
    <property type="component" value="Unassembled WGS sequence"/>
</dbReference>
<evidence type="ECO:0000256" key="6">
    <source>
        <dbReference type="ARBA" id="ARBA00022962"/>
    </source>
</evidence>
<keyword evidence="11" id="KW-1133">Transmembrane helix</keyword>
<dbReference type="InterPro" id="IPR017456">
    <property type="entry name" value="CTP_synthase_N"/>
</dbReference>
<evidence type="ECO:0000256" key="4">
    <source>
        <dbReference type="ARBA" id="ARBA00022741"/>
    </source>
</evidence>
<comment type="function">
    <text evidence="9">Catalyzes the ATP-dependent amination of UTP to CTP with either L-glutamine or ammonia as the source of nitrogen.</text>
</comment>
<evidence type="ECO:0000256" key="11">
    <source>
        <dbReference type="SAM" id="Phobius"/>
    </source>
</evidence>
<protein>
    <recommendedName>
        <fullName evidence="9">CTP synthase</fullName>
        <ecNumber evidence="9">6.3.4.2</ecNumber>
    </recommendedName>
    <alternativeName>
        <fullName evidence="9">UTP--ammonia ligase</fullName>
    </alternativeName>
</protein>
<keyword evidence="3 9" id="KW-0436">Ligase</keyword>
<reference evidence="14 15" key="1">
    <citation type="journal article" date="2013" name="Curr. Biol.">
        <title>The Genome of the Foraminiferan Reticulomyxa filosa.</title>
        <authorList>
            <person name="Glockner G."/>
            <person name="Hulsmann N."/>
            <person name="Schleicher M."/>
            <person name="Noegel A.A."/>
            <person name="Eichinger L."/>
            <person name="Gallinger C."/>
            <person name="Pawlowski J."/>
            <person name="Sierra R."/>
            <person name="Euteneuer U."/>
            <person name="Pillet L."/>
            <person name="Moustafa A."/>
            <person name="Platzer M."/>
            <person name="Groth M."/>
            <person name="Szafranski K."/>
            <person name="Schliwa M."/>
        </authorList>
    </citation>
    <scope>NUCLEOTIDE SEQUENCE [LARGE SCALE GENOMIC DNA]</scope>
</reference>
<dbReference type="GO" id="GO:0019856">
    <property type="term" value="P:pyrimidine nucleobase biosynthetic process"/>
    <property type="evidence" value="ECO:0007669"/>
    <property type="project" value="TreeGrafter"/>
</dbReference>
<dbReference type="GO" id="GO:0005524">
    <property type="term" value="F:ATP binding"/>
    <property type="evidence" value="ECO:0007669"/>
    <property type="project" value="UniProtKB-KW"/>
</dbReference>
<dbReference type="Pfam" id="PF00117">
    <property type="entry name" value="GATase"/>
    <property type="match status" value="1"/>
</dbReference>
<feature type="domain" description="Glutamine amidotransferase" evidence="12">
    <location>
        <begin position="201"/>
        <end position="476"/>
    </location>
</feature>
<evidence type="ECO:0000259" key="13">
    <source>
        <dbReference type="Pfam" id="PF06418"/>
    </source>
</evidence>
<keyword evidence="7 9" id="KW-0665">Pyrimidine biosynthesis</keyword>
<feature type="domain" description="CTP synthase N-terminal" evidence="13">
    <location>
        <begin position="42"/>
        <end position="162"/>
    </location>
</feature>
<dbReference type="PROSITE" id="PS51273">
    <property type="entry name" value="GATASE_TYPE_1"/>
    <property type="match status" value="1"/>
</dbReference>
<evidence type="ECO:0000259" key="12">
    <source>
        <dbReference type="Pfam" id="PF00117"/>
    </source>
</evidence>
<feature type="transmembrane region" description="Helical" evidence="11">
    <location>
        <begin position="21"/>
        <end position="40"/>
    </location>
</feature>
<evidence type="ECO:0000313" key="15">
    <source>
        <dbReference type="Proteomes" id="UP000023152"/>
    </source>
</evidence>
<keyword evidence="6 9" id="KW-0315">Glutamine amidotransferase</keyword>
<comment type="catalytic activity">
    <reaction evidence="8 9">
        <text>UTP + L-glutamine + ATP + H2O = CTP + L-glutamate + ADP + phosphate + 2 H(+)</text>
        <dbReference type="Rhea" id="RHEA:26426"/>
        <dbReference type="ChEBI" id="CHEBI:15377"/>
        <dbReference type="ChEBI" id="CHEBI:15378"/>
        <dbReference type="ChEBI" id="CHEBI:29985"/>
        <dbReference type="ChEBI" id="CHEBI:30616"/>
        <dbReference type="ChEBI" id="CHEBI:37563"/>
        <dbReference type="ChEBI" id="CHEBI:43474"/>
        <dbReference type="ChEBI" id="CHEBI:46398"/>
        <dbReference type="ChEBI" id="CHEBI:58359"/>
        <dbReference type="ChEBI" id="CHEBI:456216"/>
        <dbReference type="EC" id="6.3.4.2"/>
    </reaction>
</comment>
<dbReference type="Gene3D" id="3.40.50.880">
    <property type="match status" value="1"/>
</dbReference>
<evidence type="ECO:0000313" key="14">
    <source>
        <dbReference type="EMBL" id="ETO17446.1"/>
    </source>
</evidence>
<dbReference type="OrthoDB" id="1739076at2759"/>
<evidence type="ECO:0000256" key="1">
    <source>
        <dbReference type="ARBA" id="ARBA00005171"/>
    </source>
</evidence>
<feature type="compositionally biased region" description="Basic and acidic residues" evidence="10">
    <location>
        <begin position="247"/>
        <end position="268"/>
    </location>
</feature>
<feature type="non-terminal residue" evidence="14">
    <location>
        <position position="1"/>
    </location>
</feature>
<feature type="region of interest" description="Disordered" evidence="10">
    <location>
        <begin position="245"/>
        <end position="282"/>
    </location>
</feature>
<dbReference type="EMBL" id="ASPP01016607">
    <property type="protein sequence ID" value="ETO17446.1"/>
    <property type="molecule type" value="Genomic_DNA"/>
</dbReference>
<dbReference type="InterPro" id="IPR033828">
    <property type="entry name" value="GATase1_CTP_Synthase"/>
</dbReference>
<dbReference type="PANTHER" id="PTHR11550:SF0">
    <property type="entry name" value="CTP SYNTHASE-RELATED"/>
    <property type="match status" value="1"/>
</dbReference>
<dbReference type="SUPFAM" id="SSF52317">
    <property type="entry name" value="Class I glutamine amidotransferase-like"/>
    <property type="match status" value="1"/>
</dbReference>
<feature type="compositionally biased region" description="Basic and acidic residues" evidence="10">
    <location>
        <begin position="502"/>
        <end position="514"/>
    </location>
</feature>
<comment type="pathway">
    <text evidence="1 9">Pyrimidine metabolism; CTP biosynthesis via de novo pathway; CTP from UDP: step 2/2.</text>
</comment>
<keyword evidence="4 9" id="KW-0547">Nucleotide-binding</keyword>
<accession>X6MUY4</accession>
<keyword evidence="11" id="KW-0472">Membrane</keyword>
<dbReference type="SUPFAM" id="SSF52540">
    <property type="entry name" value="P-loop containing nucleoside triphosphate hydrolases"/>
    <property type="match status" value="1"/>
</dbReference>
<dbReference type="PANTHER" id="PTHR11550">
    <property type="entry name" value="CTP SYNTHASE"/>
    <property type="match status" value="1"/>
</dbReference>
<feature type="region of interest" description="Disordered" evidence="10">
    <location>
        <begin position="483"/>
        <end position="514"/>
    </location>
</feature>
<evidence type="ECO:0000256" key="5">
    <source>
        <dbReference type="ARBA" id="ARBA00022840"/>
    </source>
</evidence>
<evidence type="ECO:0000256" key="3">
    <source>
        <dbReference type="ARBA" id="ARBA00022598"/>
    </source>
</evidence>
<evidence type="ECO:0000256" key="8">
    <source>
        <dbReference type="ARBA" id="ARBA00047781"/>
    </source>
</evidence>
<gene>
    <name evidence="14" type="ORF">RFI_19879</name>
</gene>
<dbReference type="InterPro" id="IPR027417">
    <property type="entry name" value="P-loop_NTPase"/>
</dbReference>
<dbReference type="InterPro" id="IPR017926">
    <property type="entry name" value="GATASE"/>
</dbReference>
<comment type="similarity">
    <text evidence="2 9">Belongs to the CTP synthase family.</text>
</comment>
<dbReference type="GO" id="GO:0003883">
    <property type="term" value="F:CTP synthase activity"/>
    <property type="evidence" value="ECO:0007669"/>
    <property type="project" value="UniProtKB-UniRule"/>
</dbReference>
<proteinExistence type="inferred from homology"/>
<evidence type="ECO:0000256" key="2">
    <source>
        <dbReference type="ARBA" id="ARBA00007533"/>
    </source>
</evidence>
<dbReference type="Gene3D" id="3.40.50.300">
    <property type="entry name" value="P-loop containing nucleotide triphosphate hydrolases"/>
    <property type="match status" value="1"/>
</dbReference>
<dbReference type="CDD" id="cd01746">
    <property type="entry name" value="GATase1_CTP_Synthase"/>
    <property type="match status" value="1"/>
</dbReference>
<name>X6MUY4_RETFI</name>
<sequence>GGGGKKKKKKKKKKGGCQEGKKYIHFYVYFVSSLYVIYIYKGDIESMIFLETLRQLKFDVGSQHFCLIHVSLIPALGADGEMKSKPTQHSVKALREAGLIPDMIVCRSTQPISASIRKKISLFSMVPPDRVLSVHDVPNIYAVPRLLLQQNICSLILQSLHIHDATPPLQVQDFDLLDFKLQHCHEEVVIGIVGKYTGLSDSYISLTKALTTAALACDLKLTLMWIESTDLESLPIVPTDGDLITDPSKELTNEHPEKTKEISSKTKEESEENKEENDNGPLQKYARAWKSLESVDGILIPGGFGDRGIEGKILAIEYARTHKKPFFGICLGMQCAVIEYARHICNLKNANSAEFDPTTQNKVVICMPDISSSHLGGTMRLGAKTCHLQSDSIAYDCYQSTKISERHRHRYEVNPKFVKELESQGLLFTGKDESGERMEIVELPKDKHPFYFACQFHPEFKSGPTRNSPPFLGFIQNSGKEISSKVVTGTKKNDETISDTLAKNDNKGKTDYQK</sequence>
<dbReference type="GO" id="GO:0042802">
    <property type="term" value="F:identical protein binding"/>
    <property type="evidence" value="ECO:0007669"/>
    <property type="project" value="TreeGrafter"/>
</dbReference>
<dbReference type="InterPro" id="IPR004468">
    <property type="entry name" value="CTP_synthase"/>
</dbReference>
<dbReference type="Pfam" id="PF06418">
    <property type="entry name" value="CTP_synth_N"/>
    <property type="match status" value="1"/>
</dbReference>
<dbReference type="GO" id="GO:0044210">
    <property type="term" value="P:'de novo' CTP biosynthetic process"/>
    <property type="evidence" value="ECO:0007669"/>
    <property type="project" value="UniProtKB-UniRule"/>
</dbReference>
<organism evidence="14 15">
    <name type="scientific">Reticulomyxa filosa</name>
    <dbReference type="NCBI Taxonomy" id="46433"/>
    <lineage>
        <taxon>Eukaryota</taxon>
        <taxon>Sar</taxon>
        <taxon>Rhizaria</taxon>
        <taxon>Retaria</taxon>
        <taxon>Foraminifera</taxon>
        <taxon>Monothalamids</taxon>
        <taxon>Reticulomyxidae</taxon>
        <taxon>Reticulomyxa</taxon>
    </lineage>
</organism>